<evidence type="ECO:0000313" key="3">
    <source>
        <dbReference type="Proteomes" id="UP000217446"/>
    </source>
</evidence>
<accession>A0A250VAY1</accession>
<keyword evidence="1" id="KW-0812">Transmembrane</keyword>
<sequence>MLVAMEHVAISGALAVFGFLGLLITLIAALLRQLPELFSAWREARGALRNTARDGGTDDRQPS</sequence>
<evidence type="ECO:0000313" key="2">
    <source>
        <dbReference type="EMBL" id="GAX51353.1"/>
    </source>
</evidence>
<protein>
    <submittedName>
        <fullName evidence="2">Uncharacterized protein</fullName>
    </submittedName>
</protein>
<dbReference type="EMBL" id="BDQI01000004">
    <property type="protein sequence ID" value="GAX51353.1"/>
    <property type="molecule type" value="Genomic_DNA"/>
</dbReference>
<gene>
    <name evidence="2" type="ORF">SO3561_02854</name>
</gene>
<evidence type="ECO:0000256" key="1">
    <source>
        <dbReference type="SAM" id="Phobius"/>
    </source>
</evidence>
<keyword evidence="1" id="KW-0472">Membrane</keyword>
<proteinExistence type="predicted"/>
<dbReference type="Proteomes" id="UP000217446">
    <property type="component" value="Unassembled WGS sequence"/>
</dbReference>
<feature type="transmembrane region" description="Helical" evidence="1">
    <location>
        <begin position="12"/>
        <end position="31"/>
    </location>
</feature>
<reference evidence="3" key="1">
    <citation type="submission" date="2017-05" db="EMBL/GenBank/DDBJ databases">
        <title>Streptomyces olivochromogenes NBRC 3561 whole genome shotgun sequence.</title>
        <authorList>
            <person name="Dohra H."/>
            <person name="Kodani S."/>
        </authorList>
    </citation>
    <scope>NUCLEOTIDE SEQUENCE [LARGE SCALE GENOMIC DNA]</scope>
    <source>
        <strain evidence="3">NBRC 3561</strain>
    </source>
</reference>
<name>A0A250VAY1_STROL</name>
<dbReference type="AlphaFoldDB" id="A0A250VAY1"/>
<keyword evidence="3" id="KW-1185">Reference proteome</keyword>
<organism evidence="2 3">
    <name type="scientific">Streptomyces olivochromogenes</name>
    <dbReference type="NCBI Taxonomy" id="1963"/>
    <lineage>
        <taxon>Bacteria</taxon>
        <taxon>Bacillati</taxon>
        <taxon>Actinomycetota</taxon>
        <taxon>Actinomycetes</taxon>
        <taxon>Kitasatosporales</taxon>
        <taxon>Streptomycetaceae</taxon>
        <taxon>Streptomyces</taxon>
    </lineage>
</organism>
<comment type="caution">
    <text evidence="2">The sequence shown here is derived from an EMBL/GenBank/DDBJ whole genome shotgun (WGS) entry which is preliminary data.</text>
</comment>
<keyword evidence="1" id="KW-1133">Transmembrane helix</keyword>